<feature type="transmembrane region" description="Helical" evidence="1">
    <location>
        <begin position="76"/>
        <end position="95"/>
    </location>
</feature>
<protein>
    <submittedName>
        <fullName evidence="2">Uncharacterized protein</fullName>
    </submittedName>
</protein>
<accession>A0A8D8X6I0</accession>
<sequence>MHSLKYRYIWIYLLRFNRNIMIWSKFIIYFLIRITYIPRQIICTYITTKPSAQNNRLVRSEISLTFIKKAEAINRINIRLIVLSNLFVASGFFTLNTPVGSLKLSNVERG</sequence>
<reference evidence="2" key="1">
    <citation type="submission" date="2021-05" db="EMBL/GenBank/DDBJ databases">
        <authorList>
            <person name="Alioto T."/>
            <person name="Alioto T."/>
            <person name="Gomez Garrido J."/>
        </authorList>
    </citation>
    <scope>NUCLEOTIDE SEQUENCE</scope>
</reference>
<evidence type="ECO:0000313" key="2">
    <source>
        <dbReference type="EMBL" id="CAG6685753.1"/>
    </source>
</evidence>
<feature type="transmembrane region" description="Helical" evidence="1">
    <location>
        <begin position="20"/>
        <end position="36"/>
    </location>
</feature>
<keyword evidence="1" id="KW-0812">Transmembrane</keyword>
<dbReference type="AlphaFoldDB" id="A0A8D8X6I0"/>
<proteinExistence type="predicted"/>
<dbReference type="EMBL" id="HBUF01273171">
    <property type="protein sequence ID" value="CAG6685753.1"/>
    <property type="molecule type" value="Transcribed_RNA"/>
</dbReference>
<keyword evidence="1" id="KW-0472">Membrane</keyword>
<keyword evidence="1" id="KW-1133">Transmembrane helix</keyword>
<organism evidence="2">
    <name type="scientific">Cacopsylla melanoneura</name>
    <dbReference type="NCBI Taxonomy" id="428564"/>
    <lineage>
        <taxon>Eukaryota</taxon>
        <taxon>Metazoa</taxon>
        <taxon>Ecdysozoa</taxon>
        <taxon>Arthropoda</taxon>
        <taxon>Hexapoda</taxon>
        <taxon>Insecta</taxon>
        <taxon>Pterygota</taxon>
        <taxon>Neoptera</taxon>
        <taxon>Paraneoptera</taxon>
        <taxon>Hemiptera</taxon>
        <taxon>Sternorrhyncha</taxon>
        <taxon>Psylloidea</taxon>
        <taxon>Psyllidae</taxon>
        <taxon>Psyllinae</taxon>
        <taxon>Cacopsylla</taxon>
    </lineage>
</organism>
<name>A0A8D8X6I0_9HEMI</name>
<evidence type="ECO:0000256" key="1">
    <source>
        <dbReference type="SAM" id="Phobius"/>
    </source>
</evidence>